<feature type="domain" description="C2H2-type" evidence="9">
    <location>
        <begin position="352"/>
        <end position="377"/>
    </location>
</feature>
<dbReference type="PROSITE" id="PS00028">
    <property type="entry name" value="ZINC_FINGER_C2H2_1"/>
    <property type="match status" value="6"/>
</dbReference>
<dbReference type="GO" id="GO:0005634">
    <property type="term" value="C:nucleus"/>
    <property type="evidence" value="ECO:0007669"/>
    <property type="project" value="UniProtKB-SubCell"/>
</dbReference>
<evidence type="ECO:0000256" key="3">
    <source>
        <dbReference type="ARBA" id="ARBA00022771"/>
    </source>
</evidence>
<dbReference type="Gene3D" id="3.30.160.60">
    <property type="entry name" value="Classic Zinc Finger"/>
    <property type="match status" value="3"/>
</dbReference>
<dbReference type="InterPro" id="IPR013087">
    <property type="entry name" value="Znf_C2H2_type"/>
</dbReference>
<keyword evidence="5" id="KW-0805">Transcription regulation</keyword>
<accession>A0A8S1DDG3</accession>
<feature type="domain" description="C2H2-type" evidence="9">
    <location>
        <begin position="187"/>
        <end position="210"/>
    </location>
</feature>
<dbReference type="GO" id="GO:0008270">
    <property type="term" value="F:zinc ion binding"/>
    <property type="evidence" value="ECO:0007669"/>
    <property type="project" value="UniProtKB-KW"/>
</dbReference>
<dbReference type="Pfam" id="PF00096">
    <property type="entry name" value="zf-C2H2"/>
    <property type="match status" value="2"/>
</dbReference>
<dbReference type="OrthoDB" id="6077919at2759"/>
<evidence type="ECO:0000256" key="7">
    <source>
        <dbReference type="ARBA" id="ARBA00023242"/>
    </source>
</evidence>
<evidence type="ECO:0000256" key="1">
    <source>
        <dbReference type="ARBA" id="ARBA00004123"/>
    </source>
</evidence>
<keyword evidence="6" id="KW-0804">Transcription</keyword>
<dbReference type="InterPro" id="IPR051061">
    <property type="entry name" value="Zinc_finger_trans_reg"/>
</dbReference>
<evidence type="ECO:0000256" key="8">
    <source>
        <dbReference type="PROSITE-ProRule" id="PRU00042"/>
    </source>
</evidence>
<dbReference type="PROSITE" id="PS50157">
    <property type="entry name" value="ZINC_FINGER_C2H2_2"/>
    <property type="match status" value="2"/>
</dbReference>
<comment type="caution">
    <text evidence="10">The sequence shown here is derived from an EMBL/GenBank/DDBJ whole genome shotgun (WGS) entry which is preliminary data.</text>
</comment>
<keyword evidence="4" id="KW-0862">Zinc</keyword>
<protein>
    <recommendedName>
        <fullName evidence="9">C2H2-type domain-containing protein</fullName>
    </recommendedName>
</protein>
<proteinExistence type="predicted"/>
<evidence type="ECO:0000256" key="4">
    <source>
        <dbReference type="ARBA" id="ARBA00022833"/>
    </source>
</evidence>
<dbReference type="PANTHER" id="PTHR46179:SF13">
    <property type="entry name" value="C2H2-TYPE DOMAIN-CONTAINING PROTEIN"/>
    <property type="match status" value="1"/>
</dbReference>
<dbReference type="Proteomes" id="UP000494165">
    <property type="component" value="Unassembled WGS sequence"/>
</dbReference>
<comment type="subcellular location">
    <subcellularLocation>
        <location evidence="1">Nucleus</location>
    </subcellularLocation>
</comment>
<evidence type="ECO:0000313" key="11">
    <source>
        <dbReference type="Proteomes" id="UP000494165"/>
    </source>
</evidence>
<gene>
    <name evidence="10" type="ORF">CLODIP_2_CD12194</name>
</gene>
<evidence type="ECO:0000313" key="10">
    <source>
        <dbReference type="EMBL" id="CAB3381596.1"/>
    </source>
</evidence>
<dbReference type="SUPFAM" id="SSF57667">
    <property type="entry name" value="beta-beta-alpha zinc fingers"/>
    <property type="match status" value="3"/>
</dbReference>
<keyword evidence="3 8" id="KW-0863">Zinc-finger</keyword>
<organism evidence="10 11">
    <name type="scientific">Cloeon dipterum</name>
    <dbReference type="NCBI Taxonomy" id="197152"/>
    <lineage>
        <taxon>Eukaryota</taxon>
        <taxon>Metazoa</taxon>
        <taxon>Ecdysozoa</taxon>
        <taxon>Arthropoda</taxon>
        <taxon>Hexapoda</taxon>
        <taxon>Insecta</taxon>
        <taxon>Pterygota</taxon>
        <taxon>Palaeoptera</taxon>
        <taxon>Ephemeroptera</taxon>
        <taxon>Pisciforma</taxon>
        <taxon>Baetidae</taxon>
        <taxon>Cloeon</taxon>
    </lineage>
</organism>
<name>A0A8S1DDG3_9INSE</name>
<evidence type="ECO:0000256" key="5">
    <source>
        <dbReference type="ARBA" id="ARBA00023015"/>
    </source>
</evidence>
<dbReference type="EMBL" id="CADEPI010000238">
    <property type="protein sequence ID" value="CAB3381596.1"/>
    <property type="molecule type" value="Genomic_DNA"/>
</dbReference>
<dbReference type="GO" id="GO:0006357">
    <property type="term" value="P:regulation of transcription by RNA polymerase II"/>
    <property type="evidence" value="ECO:0007669"/>
    <property type="project" value="TreeGrafter"/>
</dbReference>
<dbReference type="PANTHER" id="PTHR46179">
    <property type="entry name" value="ZINC FINGER PROTEIN"/>
    <property type="match status" value="1"/>
</dbReference>
<dbReference type="SMART" id="SM00355">
    <property type="entry name" value="ZnF_C2H2"/>
    <property type="match status" value="7"/>
</dbReference>
<keyword evidence="7" id="KW-0539">Nucleus</keyword>
<sequence>MSLQKELCLICERPTADGAVLAVHVDKEKLQTWFLNVCGHELVEEVEDEDKICYFCTWQAEFLWKFDEETADEAFVWWPSNLELFDAAAKELRSKFFEGKVEQCWIQLEQVELPKNEDHRNEPRRWKCIYCEKRFKYSCQFSGHVKKMHKEAIRCDNRKCATYFHSLQEKEEHTKDIHEKSKEREKFECSFCGKEFEGPHNYKGHVRQVHKDFPVKCSLRGCLSFFKTRIEMKTHFDSLHGKDDEAKKFRCNDCDYKAMKKYILKQHIANKHLPKYIKCKMCETMCSTISSLKIHVRHTHKFKVCTYCKLVVSIINMKCYHLKITKCNRCKSKFQCSGLYQTHLKSCRKTRFKCDKCSKSFNTNSRLVLHMRKKHKR</sequence>
<evidence type="ECO:0000256" key="2">
    <source>
        <dbReference type="ARBA" id="ARBA00022723"/>
    </source>
</evidence>
<evidence type="ECO:0000259" key="9">
    <source>
        <dbReference type="PROSITE" id="PS50157"/>
    </source>
</evidence>
<dbReference type="InterPro" id="IPR036236">
    <property type="entry name" value="Znf_C2H2_sf"/>
</dbReference>
<dbReference type="AlphaFoldDB" id="A0A8S1DDG3"/>
<keyword evidence="2" id="KW-0479">Metal-binding</keyword>
<evidence type="ECO:0000256" key="6">
    <source>
        <dbReference type="ARBA" id="ARBA00023163"/>
    </source>
</evidence>
<keyword evidence="11" id="KW-1185">Reference proteome</keyword>
<reference evidence="10 11" key="1">
    <citation type="submission" date="2020-04" db="EMBL/GenBank/DDBJ databases">
        <authorList>
            <person name="Alioto T."/>
            <person name="Alioto T."/>
            <person name="Gomez Garrido J."/>
        </authorList>
    </citation>
    <scope>NUCLEOTIDE SEQUENCE [LARGE SCALE GENOMIC DNA]</scope>
</reference>